<keyword evidence="3" id="KW-1185">Reference proteome</keyword>
<dbReference type="AlphaFoldDB" id="A0AAN6SAD8"/>
<protein>
    <recommendedName>
        <fullName evidence="1">DNA helicase Pif1-like 2B domain-containing protein</fullName>
    </recommendedName>
</protein>
<comment type="caution">
    <text evidence="2">The sequence shown here is derived from an EMBL/GenBank/DDBJ whole genome shotgun (WGS) entry which is preliminary data.</text>
</comment>
<dbReference type="Pfam" id="PF21530">
    <property type="entry name" value="Pif1_2B_dom"/>
    <property type="match status" value="1"/>
</dbReference>
<dbReference type="Proteomes" id="UP001303222">
    <property type="component" value="Unassembled WGS sequence"/>
</dbReference>
<sequence>PCLILHAEHEGVGAKNVDSAEVNNLQVELPLMIGSRVMLTENLWTEAGLVNGALGTVFDVAWDANFPNREMYNEEQPEGTPFIILVKFDRYTGPPCFPEEDQERFQNVVPVFKITRDYL</sequence>
<feature type="non-terminal residue" evidence="2">
    <location>
        <position position="119"/>
    </location>
</feature>
<name>A0AAN6SAD8_9PEZI</name>
<evidence type="ECO:0000259" key="1">
    <source>
        <dbReference type="Pfam" id="PF21530"/>
    </source>
</evidence>
<accession>A0AAN6SAD8</accession>
<evidence type="ECO:0000313" key="3">
    <source>
        <dbReference type="Proteomes" id="UP001303222"/>
    </source>
</evidence>
<reference evidence="2" key="2">
    <citation type="submission" date="2023-06" db="EMBL/GenBank/DDBJ databases">
        <authorList>
            <consortium name="Lawrence Berkeley National Laboratory"/>
            <person name="Mondo S.J."/>
            <person name="Hensen N."/>
            <person name="Bonometti L."/>
            <person name="Westerberg I."/>
            <person name="Brannstrom I.O."/>
            <person name="Guillou S."/>
            <person name="Cros-Aarteil S."/>
            <person name="Calhoun S."/>
            <person name="Haridas S."/>
            <person name="Kuo A."/>
            <person name="Pangilinan J."/>
            <person name="Riley R."/>
            <person name="Labutti K."/>
            <person name="Andreopoulos B."/>
            <person name="Lipzen A."/>
            <person name="Chen C."/>
            <person name="Yanf M."/>
            <person name="Daum C."/>
            <person name="Ng V."/>
            <person name="Clum A."/>
            <person name="Steindorff A."/>
            <person name="Ohm R."/>
            <person name="Martin F."/>
            <person name="Silar P."/>
            <person name="Natvig D."/>
            <person name="Lalanne C."/>
            <person name="Gautier V."/>
            <person name="Ament-Velasquez S.L."/>
            <person name="Kruys A."/>
            <person name="Hutchinson M.I."/>
            <person name="Powell A.J."/>
            <person name="Barry K."/>
            <person name="Miller A.N."/>
            <person name="Grigoriev I.V."/>
            <person name="Debuchy R."/>
            <person name="Gladieux P."/>
            <person name="Thoren M.H."/>
            <person name="Johannesson H."/>
        </authorList>
    </citation>
    <scope>NUCLEOTIDE SEQUENCE</scope>
    <source>
        <strain evidence="2">CBS 626.80</strain>
    </source>
</reference>
<organism evidence="2 3">
    <name type="scientific">Pseudoneurospora amorphoporcata</name>
    <dbReference type="NCBI Taxonomy" id="241081"/>
    <lineage>
        <taxon>Eukaryota</taxon>
        <taxon>Fungi</taxon>
        <taxon>Dikarya</taxon>
        <taxon>Ascomycota</taxon>
        <taxon>Pezizomycotina</taxon>
        <taxon>Sordariomycetes</taxon>
        <taxon>Sordariomycetidae</taxon>
        <taxon>Sordariales</taxon>
        <taxon>Sordariaceae</taxon>
        <taxon>Pseudoneurospora</taxon>
    </lineage>
</organism>
<dbReference type="InterPro" id="IPR049163">
    <property type="entry name" value="Pif1-like_2B_dom"/>
</dbReference>
<proteinExistence type="predicted"/>
<evidence type="ECO:0000313" key="2">
    <source>
        <dbReference type="EMBL" id="KAK3946937.1"/>
    </source>
</evidence>
<feature type="non-terminal residue" evidence="2">
    <location>
        <position position="1"/>
    </location>
</feature>
<feature type="domain" description="DNA helicase Pif1-like 2B" evidence="1">
    <location>
        <begin position="28"/>
        <end position="58"/>
    </location>
</feature>
<gene>
    <name evidence="2" type="ORF">QBC32DRAFT_195947</name>
</gene>
<reference evidence="2" key="1">
    <citation type="journal article" date="2023" name="Mol. Phylogenet. Evol.">
        <title>Genome-scale phylogeny and comparative genomics of the fungal order Sordariales.</title>
        <authorList>
            <person name="Hensen N."/>
            <person name="Bonometti L."/>
            <person name="Westerberg I."/>
            <person name="Brannstrom I.O."/>
            <person name="Guillou S."/>
            <person name="Cros-Aarteil S."/>
            <person name="Calhoun S."/>
            <person name="Haridas S."/>
            <person name="Kuo A."/>
            <person name="Mondo S."/>
            <person name="Pangilinan J."/>
            <person name="Riley R."/>
            <person name="LaButti K."/>
            <person name="Andreopoulos B."/>
            <person name="Lipzen A."/>
            <person name="Chen C."/>
            <person name="Yan M."/>
            <person name="Daum C."/>
            <person name="Ng V."/>
            <person name="Clum A."/>
            <person name="Steindorff A."/>
            <person name="Ohm R.A."/>
            <person name="Martin F."/>
            <person name="Silar P."/>
            <person name="Natvig D.O."/>
            <person name="Lalanne C."/>
            <person name="Gautier V."/>
            <person name="Ament-Velasquez S.L."/>
            <person name="Kruys A."/>
            <person name="Hutchinson M.I."/>
            <person name="Powell A.J."/>
            <person name="Barry K."/>
            <person name="Miller A.N."/>
            <person name="Grigoriev I.V."/>
            <person name="Debuchy R."/>
            <person name="Gladieux P."/>
            <person name="Hiltunen Thoren M."/>
            <person name="Johannesson H."/>
        </authorList>
    </citation>
    <scope>NUCLEOTIDE SEQUENCE</scope>
    <source>
        <strain evidence="2">CBS 626.80</strain>
    </source>
</reference>
<dbReference type="EMBL" id="MU859466">
    <property type="protein sequence ID" value="KAK3946937.1"/>
    <property type="molecule type" value="Genomic_DNA"/>
</dbReference>